<proteinExistence type="predicted"/>
<reference evidence="2 3" key="1">
    <citation type="journal article" date="2011" name="Proc. Natl. Acad. Sci. U.S.A.">
        <title>Evolutionary erosion of yeast sex chromosomes by mating-type switching accidents.</title>
        <authorList>
            <person name="Gordon J.L."/>
            <person name="Armisen D."/>
            <person name="Proux-Wera E."/>
            <person name="Oheigeartaigh S.S."/>
            <person name="Byrne K.P."/>
            <person name="Wolfe K.H."/>
        </authorList>
    </citation>
    <scope>NUCLEOTIDE SEQUENCE [LARGE SCALE GENOMIC DNA]</scope>
    <source>
        <strain evidence="3">ATCC 34711 / CBS 6284 / DSM 70876 / NBRC 10599 / NRRL Y-10934 / UCD 77-7</strain>
    </source>
</reference>
<dbReference type="GO" id="GO:0005763">
    <property type="term" value="C:mitochondrial small ribosomal subunit"/>
    <property type="evidence" value="ECO:0007669"/>
    <property type="project" value="EnsemblFungi"/>
</dbReference>
<dbReference type="GO" id="GO:0003735">
    <property type="term" value="F:structural constituent of ribosome"/>
    <property type="evidence" value="ECO:0007669"/>
    <property type="project" value="EnsemblFungi"/>
</dbReference>
<dbReference type="PANTHER" id="PTHR28158">
    <property type="entry name" value="37S RIBOSOMAL PROTEIN S35, MITOCHONDRIAL"/>
    <property type="match status" value="1"/>
</dbReference>
<dbReference type="Pfam" id="PF12298">
    <property type="entry name" value="Bot1p"/>
    <property type="match status" value="1"/>
</dbReference>
<dbReference type="STRING" id="1071380.I2GZD0"/>
<dbReference type="OrthoDB" id="10052321at2759"/>
<dbReference type="PANTHER" id="PTHR28158:SF1">
    <property type="entry name" value="SMALL RIBOSOMAL SUBUNIT PROTEIN MS45"/>
    <property type="match status" value="1"/>
</dbReference>
<evidence type="ECO:0000313" key="3">
    <source>
        <dbReference type="Proteomes" id="UP000002866"/>
    </source>
</evidence>
<dbReference type="HOGENOM" id="CLU_842157_0_0_1"/>
<feature type="region of interest" description="Disordered" evidence="1">
    <location>
        <begin position="119"/>
        <end position="143"/>
    </location>
</feature>
<dbReference type="eggNOG" id="ENOG502QVMS">
    <property type="taxonomic scope" value="Eukaryota"/>
</dbReference>
<protein>
    <recommendedName>
        <fullName evidence="4">37S ribosomal protein S35, mitochondrial</fullName>
    </recommendedName>
</protein>
<dbReference type="FunCoup" id="I2GZD0">
    <property type="interactions" value="149"/>
</dbReference>
<dbReference type="OMA" id="KYAMRQF"/>
<evidence type="ECO:0000256" key="1">
    <source>
        <dbReference type="SAM" id="MobiDB-lite"/>
    </source>
</evidence>
<feature type="compositionally biased region" description="Low complexity" evidence="1">
    <location>
        <begin position="119"/>
        <end position="133"/>
    </location>
</feature>
<sequence>MFKSQHMPSAINSPVRVQIRQMSRKRIAYPPSSFNAATQGKTNIQKNPKDHSTQLRHAMFQFLGPRNYKKEYVHNKYFAPPKTPNTTNFIRPDLERGIVLRNPVTQQPLIYDTVNKKLSSAPSNSISSSKNSSGEFRRQLQPFPQNPHCHTNYIVTEELKARIYEDIHTEGLSPQQVSLKYGLKVARVEAIDRLYKIEQNWENHGRIKGSLKKMANTMENLFPIFRENITKENLSELPVPTSALTSRFVTLPESQHFGALEAAEILGLEPAETTLKKLSEVDPTAENTTKKHKVVYGEVRQGDRSLWRFQEAKVGHVGVRYGRSNRDNKTDRKIGFDSLGRMIYI</sequence>
<accession>I2GZD0</accession>
<dbReference type="InterPro" id="IPR021036">
    <property type="entry name" value="Ribosomal_mS45"/>
</dbReference>
<organism evidence="2 3">
    <name type="scientific">Henningerozyma blattae (strain ATCC 34711 / CBS 6284 / DSM 70876 / NBRC 10599 / NRRL Y-10934 / UCD 77-7)</name>
    <name type="common">Yeast</name>
    <name type="synonym">Tetrapisispora blattae</name>
    <dbReference type="NCBI Taxonomy" id="1071380"/>
    <lineage>
        <taxon>Eukaryota</taxon>
        <taxon>Fungi</taxon>
        <taxon>Dikarya</taxon>
        <taxon>Ascomycota</taxon>
        <taxon>Saccharomycotina</taxon>
        <taxon>Saccharomycetes</taxon>
        <taxon>Saccharomycetales</taxon>
        <taxon>Saccharomycetaceae</taxon>
        <taxon>Henningerozyma</taxon>
    </lineage>
</organism>
<dbReference type="GeneID" id="14494320"/>
<evidence type="ECO:0000313" key="2">
    <source>
        <dbReference type="EMBL" id="CCH59482.1"/>
    </source>
</evidence>
<dbReference type="Proteomes" id="UP000002866">
    <property type="component" value="Chromosome 2"/>
</dbReference>
<dbReference type="RefSeq" id="XP_004179001.1">
    <property type="nucleotide sequence ID" value="XM_004178953.1"/>
</dbReference>
<dbReference type="GO" id="GO:0032543">
    <property type="term" value="P:mitochondrial translation"/>
    <property type="evidence" value="ECO:0007669"/>
    <property type="project" value="TreeGrafter"/>
</dbReference>
<dbReference type="KEGG" id="tbl:TBLA_0B06590"/>
<keyword evidence="3" id="KW-1185">Reference proteome</keyword>
<dbReference type="InParanoid" id="I2GZD0"/>
<evidence type="ECO:0008006" key="4">
    <source>
        <dbReference type="Google" id="ProtNLM"/>
    </source>
</evidence>
<gene>
    <name evidence="2" type="primary">TBLA0B06590</name>
    <name evidence="2" type="ORF">TBLA_0B06590</name>
</gene>
<dbReference type="AlphaFoldDB" id="I2GZD0"/>
<name>I2GZD0_HENB6</name>
<dbReference type="EMBL" id="HE806317">
    <property type="protein sequence ID" value="CCH59482.1"/>
    <property type="molecule type" value="Genomic_DNA"/>
</dbReference>